<name>A0A284R9D2_ARMOS</name>
<sequence length="139" mass="16154">MRRRTLRSFKFPPPVLRPVPQPRAKILFILFFPFHSLDAFLSFISVTRQQFSLAYFVDLPRNHSESLPTSIRGVTDRFVWDTPQDTLVVLAVPRGDIRTKHVVHATSHLEPKILLDISQFSKLSSTFDEQRYTNTTLGW</sequence>
<evidence type="ECO:0000313" key="1">
    <source>
        <dbReference type="EMBL" id="SJL05335.1"/>
    </source>
</evidence>
<proteinExistence type="predicted"/>
<organism evidence="1 2">
    <name type="scientific">Armillaria ostoyae</name>
    <name type="common">Armillaria root rot fungus</name>
    <dbReference type="NCBI Taxonomy" id="47428"/>
    <lineage>
        <taxon>Eukaryota</taxon>
        <taxon>Fungi</taxon>
        <taxon>Dikarya</taxon>
        <taxon>Basidiomycota</taxon>
        <taxon>Agaricomycotina</taxon>
        <taxon>Agaricomycetes</taxon>
        <taxon>Agaricomycetidae</taxon>
        <taxon>Agaricales</taxon>
        <taxon>Marasmiineae</taxon>
        <taxon>Physalacriaceae</taxon>
        <taxon>Armillaria</taxon>
    </lineage>
</organism>
<accession>A0A284R9D2</accession>
<reference evidence="2" key="1">
    <citation type="journal article" date="2017" name="Nat. Ecol. Evol.">
        <title>Genome expansion and lineage-specific genetic innovations in the forest pathogenic fungi Armillaria.</title>
        <authorList>
            <person name="Sipos G."/>
            <person name="Prasanna A.N."/>
            <person name="Walter M.C."/>
            <person name="O'Connor E."/>
            <person name="Balint B."/>
            <person name="Krizsan K."/>
            <person name="Kiss B."/>
            <person name="Hess J."/>
            <person name="Varga T."/>
            <person name="Slot J."/>
            <person name="Riley R."/>
            <person name="Boka B."/>
            <person name="Rigling D."/>
            <person name="Barry K."/>
            <person name="Lee J."/>
            <person name="Mihaltcheva S."/>
            <person name="LaButti K."/>
            <person name="Lipzen A."/>
            <person name="Waldron R."/>
            <person name="Moloney N.M."/>
            <person name="Sperisen C."/>
            <person name="Kredics L."/>
            <person name="Vagvoelgyi C."/>
            <person name="Patrignani A."/>
            <person name="Fitzpatrick D."/>
            <person name="Nagy I."/>
            <person name="Doyle S."/>
            <person name="Anderson J.B."/>
            <person name="Grigoriev I.V."/>
            <person name="Gueldener U."/>
            <person name="Muensterkoetter M."/>
            <person name="Nagy L.G."/>
        </authorList>
    </citation>
    <scope>NUCLEOTIDE SEQUENCE [LARGE SCALE GENOMIC DNA]</scope>
    <source>
        <strain evidence="2">C18/9</strain>
    </source>
</reference>
<evidence type="ECO:0000313" key="2">
    <source>
        <dbReference type="Proteomes" id="UP000219338"/>
    </source>
</evidence>
<protein>
    <submittedName>
        <fullName evidence="1">Uncharacterized protein</fullName>
    </submittedName>
</protein>
<dbReference type="AlphaFoldDB" id="A0A284R9D2"/>
<dbReference type="Proteomes" id="UP000219338">
    <property type="component" value="Unassembled WGS sequence"/>
</dbReference>
<keyword evidence="2" id="KW-1185">Reference proteome</keyword>
<dbReference type="EMBL" id="FUEG01000006">
    <property type="protein sequence ID" value="SJL05335.1"/>
    <property type="molecule type" value="Genomic_DNA"/>
</dbReference>
<gene>
    <name evidence="1" type="ORF">ARMOST_08702</name>
</gene>